<dbReference type="EMBL" id="ML119647">
    <property type="protein sequence ID" value="RPA87264.1"/>
    <property type="molecule type" value="Genomic_DNA"/>
</dbReference>
<keyword evidence="2" id="KW-1185">Reference proteome</keyword>
<name>A0A3N4J041_ASCIM</name>
<evidence type="ECO:0000313" key="1">
    <source>
        <dbReference type="EMBL" id="RPA87264.1"/>
    </source>
</evidence>
<sequence>MDILPDVPQKRLSKTEQAIIKDTLITRQPVPMDEHFKRRASLYDPVVASQMQCKLPYFPKPHAVQILILNTHLRKTQKSDMGADIISEHELLESRRLSTSCKLASDAPTQIKWNVGKVDVQLAWPCIVHPITVNGPNAAYGRHIKCLHLMIFPNTTIGRSEDRLHVINQVEIPSRIIPTEAN</sequence>
<dbReference type="Proteomes" id="UP000275078">
    <property type="component" value="Unassembled WGS sequence"/>
</dbReference>
<evidence type="ECO:0000313" key="2">
    <source>
        <dbReference type="Proteomes" id="UP000275078"/>
    </source>
</evidence>
<dbReference type="AlphaFoldDB" id="A0A3N4J041"/>
<reference evidence="1 2" key="1">
    <citation type="journal article" date="2018" name="Nat. Ecol. Evol.">
        <title>Pezizomycetes genomes reveal the molecular basis of ectomycorrhizal truffle lifestyle.</title>
        <authorList>
            <person name="Murat C."/>
            <person name="Payen T."/>
            <person name="Noel B."/>
            <person name="Kuo A."/>
            <person name="Morin E."/>
            <person name="Chen J."/>
            <person name="Kohler A."/>
            <person name="Krizsan K."/>
            <person name="Balestrini R."/>
            <person name="Da Silva C."/>
            <person name="Montanini B."/>
            <person name="Hainaut M."/>
            <person name="Levati E."/>
            <person name="Barry K.W."/>
            <person name="Belfiori B."/>
            <person name="Cichocki N."/>
            <person name="Clum A."/>
            <person name="Dockter R.B."/>
            <person name="Fauchery L."/>
            <person name="Guy J."/>
            <person name="Iotti M."/>
            <person name="Le Tacon F."/>
            <person name="Lindquist E.A."/>
            <person name="Lipzen A."/>
            <person name="Malagnac F."/>
            <person name="Mello A."/>
            <person name="Molinier V."/>
            <person name="Miyauchi S."/>
            <person name="Poulain J."/>
            <person name="Riccioni C."/>
            <person name="Rubini A."/>
            <person name="Sitrit Y."/>
            <person name="Splivallo R."/>
            <person name="Traeger S."/>
            <person name="Wang M."/>
            <person name="Zifcakova L."/>
            <person name="Wipf D."/>
            <person name="Zambonelli A."/>
            <person name="Paolocci F."/>
            <person name="Nowrousian M."/>
            <person name="Ottonello S."/>
            <person name="Baldrian P."/>
            <person name="Spatafora J.W."/>
            <person name="Henrissat B."/>
            <person name="Nagy L.G."/>
            <person name="Aury J.M."/>
            <person name="Wincker P."/>
            <person name="Grigoriev I.V."/>
            <person name="Bonfante P."/>
            <person name="Martin F.M."/>
        </authorList>
    </citation>
    <scope>NUCLEOTIDE SEQUENCE [LARGE SCALE GENOMIC DNA]</scope>
    <source>
        <strain evidence="1 2">RN42</strain>
    </source>
</reference>
<gene>
    <name evidence="1" type="ORF">BJ508DRAFT_372340</name>
</gene>
<accession>A0A3N4J041</accession>
<proteinExistence type="predicted"/>
<organism evidence="1 2">
    <name type="scientific">Ascobolus immersus RN42</name>
    <dbReference type="NCBI Taxonomy" id="1160509"/>
    <lineage>
        <taxon>Eukaryota</taxon>
        <taxon>Fungi</taxon>
        <taxon>Dikarya</taxon>
        <taxon>Ascomycota</taxon>
        <taxon>Pezizomycotina</taxon>
        <taxon>Pezizomycetes</taxon>
        <taxon>Pezizales</taxon>
        <taxon>Ascobolaceae</taxon>
        <taxon>Ascobolus</taxon>
    </lineage>
</organism>
<protein>
    <submittedName>
        <fullName evidence="1">Uncharacterized protein</fullName>
    </submittedName>
</protein>